<reference evidence="1" key="2">
    <citation type="submission" date="2025-08" db="UniProtKB">
        <authorList>
            <consortium name="Ensembl"/>
        </authorList>
    </citation>
    <scope>IDENTIFICATION</scope>
</reference>
<dbReference type="PANTHER" id="PTHR16260">
    <property type="entry name" value="SIMILAR TO 1700123O20RIK PROTEIN"/>
    <property type="match status" value="1"/>
</dbReference>
<accession>G1M199</accession>
<reference evidence="1" key="3">
    <citation type="submission" date="2025-09" db="UniProtKB">
        <authorList>
            <consortium name="Ensembl"/>
        </authorList>
    </citation>
    <scope>IDENTIFICATION</scope>
</reference>
<dbReference type="AlphaFoldDB" id="G1M199"/>
<organism evidence="1 2">
    <name type="scientific">Ailuropoda melanoleuca</name>
    <name type="common">Giant panda</name>
    <dbReference type="NCBI Taxonomy" id="9646"/>
    <lineage>
        <taxon>Eukaryota</taxon>
        <taxon>Metazoa</taxon>
        <taxon>Chordata</taxon>
        <taxon>Craniata</taxon>
        <taxon>Vertebrata</taxon>
        <taxon>Euteleostomi</taxon>
        <taxon>Mammalia</taxon>
        <taxon>Eutheria</taxon>
        <taxon>Laurasiatheria</taxon>
        <taxon>Carnivora</taxon>
        <taxon>Caniformia</taxon>
        <taxon>Ursidae</taxon>
        <taxon>Ailuropoda</taxon>
    </lineage>
</organism>
<reference evidence="1 2" key="1">
    <citation type="journal article" date="2010" name="Nature">
        <title>The sequence and de novo assembly of the giant panda genome.</title>
        <authorList>
            <person name="Li R."/>
            <person name="Fan W."/>
            <person name="Tian G."/>
            <person name="Zhu H."/>
            <person name="He L."/>
            <person name="Cai J."/>
            <person name="Huang Q."/>
            <person name="Cai Q."/>
            <person name="Li B."/>
            <person name="Bai Y."/>
            <person name="Zhang Z."/>
            <person name="Zhang Y."/>
            <person name="Wang W."/>
            <person name="Li J."/>
            <person name="Wei F."/>
            <person name="Li H."/>
            <person name="Jian M."/>
            <person name="Li J."/>
            <person name="Zhang Z."/>
            <person name="Nielsen R."/>
            <person name="Li D."/>
            <person name="Gu W."/>
            <person name="Yang Z."/>
            <person name="Xuan Z."/>
            <person name="Ryder O.A."/>
            <person name="Leung F.C."/>
            <person name="Zhou Y."/>
            <person name="Cao J."/>
            <person name="Sun X."/>
            <person name="Fu Y."/>
            <person name="Fang X."/>
            <person name="Guo X."/>
            <person name="Wang B."/>
            <person name="Hou R."/>
            <person name="Shen F."/>
            <person name="Mu B."/>
            <person name="Ni P."/>
            <person name="Lin R."/>
            <person name="Qian W."/>
            <person name="Wang G."/>
            <person name="Yu C."/>
            <person name="Nie W."/>
            <person name="Wang J."/>
            <person name="Wu Z."/>
            <person name="Liang H."/>
            <person name="Min J."/>
            <person name="Wu Q."/>
            <person name="Cheng S."/>
            <person name="Ruan J."/>
            <person name="Wang M."/>
            <person name="Shi Z."/>
            <person name="Wen M."/>
            <person name="Liu B."/>
            <person name="Ren X."/>
            <person name="Zheng H."/>
            <person name="Dong D."/>
            <person name="Cook K."/>
            <person name="Shan G."/>
            <person name="Zhang H."/>
            <person name="Kosiol C."/>
            <person name="Xie X."/>
            <person name="Lu Z."/>
            <person name="Zheng H."/>
            <person name="Li Y."/>
            <person name="Steiner C.C."/>
            <person name="Lam T.T."/>
            <person name="Lin S."/>
            <person name="Zhang Q."/>
            <person name="Li G."/>
            <person name="Tian J."/>
            <person name="Gong T."/>
            <person name="Liu H."/>
            <person name="Zhang D."/>
            <person name="Fang L."/>
            <person name="Ye C."/>
            <person name="Zhang J."/>
            <person name="Hu W."/>
            <person name="Xu A."/>
            <person name="Ren Y."/>
            <person name="Zhang G."/>
            <person name="Bruford M.W."/>
            <person name="Li Q."/>
            <person name="Ma L."/>
            <person name="Guo Y."/>
            <person name="An N."/>
            <person name="Hu Y."/>
            <person name="Zheng Y."/>
            <person name="Shi Y."/>
            <person name="Li Z."/>
            <person name="Liu Q."/>
            <person name="Chen Y."/>
            <person name="Zhao J."/>
            <person name="Qu N."/>
            <person name="Zhao S."/>
            <person name="Tian F."/>
            <person name="Wang X."/>
            <person name="Wang H."/>
            <person name="Xu L."/>
            <person name="Liu X."/>
            <person name="Vinar T."/>
            <person name="Wang Y."/>
            <person name="Lam T.W."/>
            <person name="Yiu S.M."/>
            <person name="Liu S."/>
            <person name="Zhang H."/>
            <person name="Li D."/>
            <person name="Huang Y."/>
            <person name="Wang X."/>
            <person name="Yang G."/>
            <person name="Jiang Z."/>
            <person name="Wang J."/>
            <person name="Qin N."/>
            <person name="Li L."/>
            <person name="Li J."/>
            <person name="Bolund L."/>
            <person name="Kristiansen K."/>
            <person name="Wong G.K."/>
            <person name="Olson M."/>
            <person name="Zhang X."/>
            <person name="Li S."/>
            <person name="Yang H."/>
            <person name="Wang J."/>
            <person name="Wang J."/>
        </authorList>
    </citation>
    <scope>NUCLEOTIDE SEQUENCE [LARGE SCALE GENOMIC DNA]</scope>
</reference>
<dbReference type="InParanoid" id="G1M199"/>
<dbReference type="PANTHER" id="PTHR16260:SF3">
    <property type="entry name" value="CHROMOSOME 14 OPEN READING FRAME 119-LIKE-RELATED"/>
    <property type="match status" value="1"/>
</dbReference>
<dbReference type="InterPro" id="IPR028019">
    <property type="entry name" value="DUF4508"/>
</dbReference>
<protein>
    <submittedName>
        <fullName evidence="1">Uncharacterized protein</fullName>
    </submittedName>
</protein>
<name>G1M199_AILME</name>
<proteinExistence type="predicted"/>
<dbReference type="GeneTree" id="ENSGT00390000007438"/>
<dbReference type="Ensembl" id="ENSAMET00000013659.2">
    <property type="protein sequence ID" value="ENSAMEP00000013110.2"/>
    <property type="gene ID" value="ENSAMEG00000012462.2"/>
</dbReference>
<dbReference type="STRING" id="9646.ENSAMEP00000013110"/>
<keyword evidence="2" id="KW-1185">Reference proteome</keyword>
<dbReference type="Pfam" id="PF14969">
    <property type="entry name" value="DUF4508"/>
    <property type="match status" value="1"/>
</dbReference>
<evidence type="ECO:0000313" key="2">
    <source>
        <dbReference type="Proteomes" id="UP000008912"/>
    </source>
</evidence>
<dbReference type="Proteomes" id="UP000008912">
    <property type="component" value="Unassembled WGS sequence"/>
</dbReference>
<dbReference type="HOGENOM" id="CLU_121983_1_0_1"/>
<sequence length="139" mass="15596">YEPASSSPTPPACVPSLAGCPYLWRMPLESSSSPMPLSFSLTLSTRRWSGPQSECFLQDLVAKAVPGKLQPLLEGLERLSVSGANRPPCIFERQLCLWDRWFRGWAEQELNEFVRQLEVSEPDFMAKFYQAVPAMAGKD</sequence>
<evidence type="ECO:0000313" key="1">
    <source>
        <dbReference type="Ensembl" id="ENSAMEP00000013110.2"/>
    </source>
</evidence>
<dbReference type="eggNOG" id="ENOG502S13Y">
    <property type="taxonomic scope" value="Eukaryota"/>
</dbReference>